<comment type="similarity">
    <text evidence="2">Belongs to the ABC-4 integral membrane protein family. LolC/E subfamily.</text>
</comment>
<dbReference type="Pfam" id="PF12704">
    <property type="entry name" value="MacB_PCD"/>
    <property type="match status" value="1"/>
</dbReference>
<evidence type="ECO:0000256" key="1">
    <source>
        <dbReference type="ARBA" id="ARBA00004651"/>
    </source>
</evidence>
<evidence type="ECO:0000256" key="3">
    <source>
        <dbReference type="ARBA" id="ARBA00022475"/>
    </source>
</evidence>
<dbReference type="InterPro" id="IPR003838">
    <property type="entry name" value="ABC3_permease_C"/>
</dbReference>
<evidence type="ECO:0000259" key="9">
    <source>
        <dbReference type="Pfam" id="PF12704"/>
    </source>
</evidence>
<keyword evidence="3" id="KW-1003">Cell membrane</keyword>
<feature type="transmembrane region" description="Helical" evidence="7">
    <location>
        <begin position="283"/>
        <end position="308"/>
    </location>
</feature>
<dbReference type="STRING" id="1333998.M2A_1256"/>
<organism evidence="10 11">
    <name type="scientific">Tepidicaulis marinus</name>
    <dbReference type="NCBI Taxonomy" id="1333998"/>
    <lineage>
        <taxon>Bacteria</taxon>
        <taxon>Pseudomonadati</taxon>
        <taxon>Pseudomonadota</taxon>
        <taxon>Alphaproteobacteria</taxon>
        <taxon>Hyphomicrobiales</taxon>
        <taxon>Parvibaculaceae</taxon>
        <taxon>Tepidicaulis</taxon>
    </lineage>
</organism>
<evidence type="ECO:0000256" key="7">
    <source>
        <dbReference type="SAM" id="Phobius"/>
    </source>
</evidence>
<feature type="transmembrane region" description="Helical" evidence="7">
    <location>
        <begin position="329"/>
        <end position="358"/>
    </location>
</feature>
<dbReference type="InterPro" id="IPR051447">
    <property type="entry name" value="Lipoprotein-release_system"/>
</dbReference>
<keyword evidence="11" id="KW-1185">Reference proteome</keyword>
<evidence type="ECO:0000256" key="5">
    <source>
        <dbReference type="ARBA" id="ARBA00022989"/>
    </source>
</evidence>
<dbReference type="Pfam" id="PF02687">
    <property type="entry name" value="FtsX"/>
    <property type="match status" value="1"/>
</dbReference>
<dbReference type="GO" id="GO:0044874">
    <property type="term" value="P:lipoprotein localization to outer membrane"/>
    <property type="evidence" value="ECO:0007669"/>
    <property type="project" value="TreeGrafter"/>
</dbReference>
<keyword evidence="5 7" id="KW-1133">Transmembrane helix</keyword>
<keyword evidence="6 7" id="KW-0472">Membrane</keyword>
<gene>
    <name evidence="10" type="ORF">M2A_1256</name>
</gene>
<reference evidence="10 11" key="1">
    <citation type="submission" date="2014-07" db="EMBL/GenBank/DDBJ databases">
        <title>Tepidicaulis marinum gen. nov., sp. nov., a novel marine bacterium denitrifying nitrate to nitrous oxide strictly under microaerobic conditions.</title>
        <authorList>
            <person name="Takeuchi M."/>
            <person name="Yamagishi T."/>
            <person name="Kamagata Y."/>
            <person name="Oshima K."/>
            <person name="Hattori M."/>
            <person name="Katayama T."/>
            <person name="Hanada S."/>
            <person name="Tamaki H."/>
            <person name="Marumo K."/>
            <person name="Maeda H."/>
            <person name="Nedachi M."/>
            <person name="Iwasaki W."/>
            <person name="Suwa Y."/>
            <person name="Sakata S."/>
        </authorList>
    </citation>
    <scope>NUCLEOTIDE SEQUENCE [LARGE SCALE GENOMIC DNA]</scope>
    <source>
        <strain evidence="10 11">MA2</strain>
    </source>
</reference>
<feature type="transmembrane region" description="Helical" evidence="7">
    <location>
        <begin position="21"/>
        <end position="43"/>
    </location>
</feature>
<dbReference type="EMBL" id="BBIO01000005">
    <property type="protein sequence ID" value="GAK44757.1"/>
    <property type="molecule type" value="Genomic_DNA"/>
</dbReference>
<feature type="transmembrane region" description="Helical" evidence="7">
    <location>
        <begin position="378"/>
        <end position="399"/>
    </location>
</feature>
<dbReference type="PANTHER" id="PTHR30489">
    <property type="entry name" value="LIPOPROTEIN-RELEASING SYSTEM TRANSMEMBRANE PROTEIN LOLE"/>
    <property type="match status" value="1"/>
</dbReference>
<feature type="domain" description="MacB-like periplasmic core" evidence="9">
    <location>
        <begin position="22"/>
        <end position="257"/>
    </location>
</feature>
<dbReference type="RefSeq" id="WP_045444596.1">
    <property type="nucleotide sequence ID" value="NZ_BBIO01000005.1"/>
</dbReference>
<feature type="domain" description="ABC3 transporter permease C-terminal" evidence="8">
    <location>
        <begin position="287"/>
        <end position="406"/>
    </location>
</feature>
<sequence>MLFSRVNFQIAFAHLLNRRRQSLVSVLGVALGVGFFIGTSSLMQGSENDFVSRLVDSQPHITVKDEFREPARQPLFTIFQEGAVALKGVKPREYLRGIKNYKGKLEQLEAIEGVIAAPGLSGASIVRYGGEERNVSILGIDPDVEPRLTTIEEDMREGSLDALKTTADGIVIGKGLSDRLHLNMGDLASVIAPSGNVVLMKVVGIFRAGNILLDEGQAYVLLKDAQVLFNKPNIADRLRIKLPDPNTALEFSRQLEQRWDYKAESWQEVNEDILGLFVVRNAILYSIVSAIMIVASFGIFNIISTVVMEKRRDIAILMSMGFRARDIRAIFLIQGFVVGIIGMLTGWGVGIGLISTLASIEFDVEGLIDAQGFPLDYGFTQFVIAGIFALASAVLAAWLPAHRASQVRPVDIIRGAA</sequence>
<evidence type="ECO:0000256" key="2">
    <source>
        <dbReference type="ARBA" id="ARBA00005236"/>
    </source>
</evidence>
<evidence type="ECO:0000313" key="11">
    <source>
        <dbReference type="Proteomes" id="UP000028702"/>
    </source>
</evidence>
<evidence type="ECO:0000256" key="6">
    <source>
        <dbReference type="ARBA" id="ARBA00023136"/>
    </source>
</evidence>
<comment type="caution">
    <text evidence="10">The sequence shown here is derived from an EMBL/GenBank/DDBJ whole genome shotgun (WGS) entry which is preliminary data.</text>
</comment>
<evidence type="ECO:0000256" key="4">
    <source>
        <dbReference type="ARBA" id="ARBA00022692"/>
    </source>
</evidence>
<dbReference type="PANTHER" id="PTHR30489:SF0">
    <property type="entry name" value="LIPOPROTEIN-RELEASING SYSTEM TRANSMEMBRANE PROTEIN LOLE"/>
    <property type="match status" value="1"/>
</dbReference>
<comment type="subcellular location">
    <subcellularLocation>
        <location evidence="1">Cell membrane</location>
        <topology evidence="1">Multi-pass membrane protein</topology>
    </subcellularLocation>
</comment>
<proteinExistence type="inferred from homology"/>
<protein>
    <submittedName>
        <fullName evidence="10">Conserved protein</fullName>
    </submittedName>
</protein>
<evidence type="ECO:0000313" key="10">
    <source>
        <dbReference type="EMBL" id="GAK44757.1"/>
    </source>
</evidence>
<evidence type="ECO:0000259" key="8">
    <source>
        <dbReference type="Pfam" id="PF02687"/>
    </source>
</evidence>
<dbReference type="eggNOG" id="COG4591">
    <property type="taxonomic scope" value="Bacteria"/>
</dbReference>
<dbReference type="GO" id="GO:0098797">
    <property type="term" value="C:plasma membrane protein complex"/>
    <property type="evidence" value="ECO:0007669"/>
    <property type="project" value="TreeGrafter"/>
</dbReference>
<dbReference type="InterPro" id="IPR025857">
    <property type="entry name" value="MacB_PCD"/>
</dbReference>
<accession>A0A081B9N9</accession>
<name>A0A081B9N9_9HYPH</name>
<dbReference type="AlphaFoldDB" id="A0A081B9N9"/>
<dbReference type="Proteomes" id="UP000028702">
    <property type="component" value="Unassembled WGS sequence"/>
</dbReference>
<keyword evidence="4 7" id="KW-0812">Transmembrane</keyword>